<dbReference type="Gene3D" id="1.10.101.10">
    <property type="entry name" value="PGBD-like superfamily/PGBD"/>
    <property type="match status" value="1"/>
</dbReference>
<evidence type="ECO:0000313" key="4">
    <source>
        <dbReference type="Proteomes" id="UP000766698"/>
    </source>
</evidence>
<dbReference type="Pfam" id="PF01471">
    <property type="entry name" value="PG_binding_1"/>
    <property type="match status" value="1"/>
</dbReference>
<comment type="caution">
    <text evidence="3">The sequence shown here is derived from an EMBL/GenBank/DDBJ whole genome shotgun (WGS) entry which is preliminary data.</text>
</comment>
<dbReference type="PROSITE" id="PS51257">
    <property type="entry name" value="PROKAR_LIPOPROTEIN"/>
    <property type="match status" value="1"/>
</dbReference>
<protein>
    <submittedName>
        <fullName evidence="3">Peptidoglycan-binding protein</fullName>
    </submittedName>
</protein>
<dbReference type="InterPro" id="IPR002477">
    <property type="entry name" value="Peptidoglycan-bd-like"/>
</dbReference>
<keyword evidence="1" id="KW-0732">Signal</keyword>
<name>A0ABR6ER00_9ACTN</name>
<dbReference type="SUPFAM" id="SSF47090">
    <property type="entry name" value="PGBD-like"/>
    <property type="match status" value="1"/>
</dbReference>
<keyword evidence="4" id="KW-1185">Reference proteome</keyword>
<feature type="chain" id="PRO_5046385166" evidence="1">
    <location>
        <begin position="24"/>
        <end position="191"/>
    </location>
</feature>
<organism evidence="3 4">
    <name type="scientific">Streptomyces durbertensis</name>
    <dbReference type="NCBI Taxonomy" id="2448886"/>
    <lineage>
        <taxon>Bacteria</taxon>
        <taxon>Bacillati</taxon>
        <taxon>Actinomycetota</taxon>
        <taxon>Actinomycetes</taxon>
        <taxon>Kitasatosporales</taxon>
        <taxon>Streptomycetaceae</taxon>
        <taxon>Streptomyces</taxon>
    </lineage>
</organism>
<evidence type="ECO:0000256" key="1">
    <source>
        <dbReference type="SAM" id="SignalP"/>
    </source>
</evidence>
<feature type="domain" description="Peptidoglycan binding-like" evidence="2">
    <location>
        <begin position="80"/>
        <end position="127"/>
    </location>
</feature>
<dbReference type="Proteomes" id="UP000766698">
    <property type="component" value="Unassembled WGS sequence"/>
</dbReference>
<dbReference type="EMBL" id="WMLF01000712">
    <property type="protein sequence ID" value="MBB1247004.1"/>
    <property type="molecule type" value="Genomic_DNA"/>
</dbReference>
<dbReference type="InterPro" id="IPR036365">
    <property type="entry name" value="PGBD-like_sf"/>
</dbReference>
<reference evidence="4" key="1">
    <citation type="journal article" date="2020" name="Syst. Appl. Microbiol.">
        <title>Streptomyces alkaliterrae sp. nov., isolated from an alkaline soil, and emended descriptions of Streptomyces alkaliphilus, Streptomyces calidiresistens and Streptomyces durbertensis.</title>
        <authorList>
            <person name="Swiecimska M."/>
            <person name="Golinska P."/>
            <person name="Nouioui I."/>
            <person name="Wypij M."/>
            <person name="Rai M."/>
            <person name="Sangal V."/>
            <person name="Goodfellow M."/>
        </authorList>
    </citation>
    <scope>NUCLEOTIDE SEQUENCE [LARGE SCALE GENOMIC DNA]</scope>
    <source>
        <strain evidence="4">DSM 104538</strain>
    </source>
</reference>
<feature type="signal peptide" evidence="1">
    <location>
        <begin position="1"/>
        <end position="23"/>
    </location>
</feature>
<accession>A0ABR6ER00</accession>
<proteinExistence type="predicted"/>
<evidence type="ECO:0000259" key="2">
    <source>
        <dbReference type="Pfam" id="PF01471"/>
    </source>
</evidence>
<gene>
    <name evidence="3" type="ORF">GL263_26165</name>
</gene>
<sequence length="191" mass="20274">MCSRSARLCAVALVLTVTATVAAAVGGCARPGEPGTASSAPAASDTRYVRGDGPLADDWRDEGLLGEDLPERSDLAGMWQTLLWADGYLERAAIDCHHAGATLRATRAWQSNNGLPADGIVGPLTFGAAGKRLVAAADGLVVYRGERHRVPFRRAEDGRYLVEDSGTYRPLRRDRATLRICQRQGSAAPTG</sequence>
<dbReference type="RefSeq" id="WP_182858212.1">
    <property type="nucleotide sequence ID" value="NZ_WMLF01000712.1"/>
</dbReference>
<evidence type="ECO:0000313" key="3">
    <source>
        <dbReference type="EMBL" id="MBB1247004.1"/>
    </source>
</evidence>
<dbReference type="InterPro" id="IPR036366">
    <property type="entry name" value="PGBDSf"/>
</dbReference>